<comment type="caution">
    <text evidence="3">The sequence shown here is derived from an EMBL/GenBank/DDBJ whole genome shotgun (WGS) entry which is preliminary data.</text>
</comment>
<accession>A0ABP9E269</accession>
<sequence length="171" mass="17042">MVGVTEAVAGPGSGIGTGVGTGGLRVADADRERVASVLERAHAEGRLTLAEYDERVRAAHGAVVAADLAPLTADLPAAPAATPAATPATAPARRPRVTALRVAVAVWAAVSVINLVIWVAVSVGTGGAVAPWWIWVAGPWGAVLALQALGARAGLAPPAPFGCAGSRALRR</sequence>
<proteinExistence type="predicted"/>
<feature type="domain" description="DUF1707" evidence="2">
    <location>
        <begin position="24"/>
        <end position="76"/>
    </location>
</feature>
<evidence type="ECO:0000313" key="4">
    <source>
        <dbReference type="Proteomes" id="UP001500457"/>
    </source>
</evidence>
<organism evidence="3 4">
    <name type="scientific">Actinomycetospora straminea</name>
    <dbReference type="NCBI Taxonomy" id="663607"/>
    <lineage>
        <taxon>Bacteria</taxon>
        <taxon>Bacillati</taxon>
        <taxon>Actinomycetota</taxon>
        <taxon>Actinomycetes</taxon>
        <taxon>Pseudonocardiales</taxon>
        <taxon>Pseudonocardiaceae</taxon>
        <taxon>Actinomycetospora</taxon>
    </lineage>
</organism>
<evidence type="ECO:0000259" key="2">
    <source>
        <dbReference type="Pfam" id="PF08044"/>
    </source>
</evidence>
<dbReference type="EMBL" id="BAABHQ010000002">
    <property type="protein sequence ID" value="GAA4866072.1"/>
    <property type="molecule type" value="Genomic_DNA"/>
</dbReference>
<dbReference type="InterPro" id="IPR012551">
    <property type="entry name" value="DUF1707_SHOCT-like"/>
</dbReference>
<feature type="transmembrane region" description="Helical" evidence="1">
    <location>
        <begin position="99"/>
        <end position="120"/>
    </location>
</feature>
<reference evidence="4" key="1">
    <citation type="journal article" date="2019" name="Int. J. Syst. Evol. Microbiol.">
        <title>The Global Catalogue of Microorganisms (GCM) 10K type strain sequencing project: providing services to taxonomists for standard genome sequencing and annotation.</title>
        <authorList>
            <consortium name="The Broad Institute Genomics Platform"/>
            <consortium name="The Broad Institute Genome Sequencing Center for Infectious Disease"/>
            <person name="Wu L."/>
            <person name="Ma J."/>
        </authorList>
    </citation>
    <scope>NUCLEOTIDE SEQUENCE [LARGE SCALE GENOMIC DNA]</scope>
    <source>
        <strain evidence="4">JCM 17983</strain>
    </source>
</reference>
<dbReference type="Proteomes" id="UP001500457">
    <property type="component" value="Unassembled WGS sequence"/>
</dbReference>
<dbReference type="PANTHER" id="PTHR40763">
    <property type="entry name" value="MEMBRANE PROTEIN-RELATED"/>
    <property type="match status" value="1"/>
</dbReference>
<evidence type="ECO:0000256" key="1">
    <source>
        <dbReference type="SAM" id="Phobius"/>
    </source>
</evidence>
<dbReference type="Pfam" id="PF08044">
    <property type="entry name" value="DUF1707"/>
    <property type="match status" value="1"/>
</dbReference>
<keyword evidence="1" id="KW-0812">Transmembrane</keyword>
<name>A0ABP9E269_9PSEU</name>
<protein>
    <recommendedName>
        <fullName evidence="2">DUF1707 domain-containing protein</fullName>
    </recommendedName>
</protein>
<dbReference type="PANTHER" id="PTHR40763:SF4">
    <property type="entry name" value="DUF1707 DOMAIN-CONTAINING PROTEIN"/>
    <property type="match status" value="1"/>
</dbReference>
<keyword evidence="1" id="KW-0472">Membrane</keyword>
<keyword evidence="4" id="KW-1185">Reference proteome</keyword>
<keyword evidence="1" id="KW-1133">Transmembrane helix</keyword>
<feature type="transmembrane region" description="Helical" evidence="1">
    <location>
        <begin position="132"/>
        <end position="151"/>
    </location>
</feature>
<evidence type="ECO:0000313" key="3">
    <source>
        <dbReference type="EMBL" id="GAA4866072.1"/>
    </source>
</evidence>
<gene>
    <name evidence="3" type="ORF">GCM10023203_12890</name>
</gene>